<evidence type="ECO:0000256" key="2">
    <source>
        <dbReference type="SAM" id="SignalP"/>
    </source>
</evidence>
<gene>
    <name evidence="3" type="ORF">ORAREDHAP_LOCUS48522</name>
</gene>
<feature type="region of interest" description="Disordered" evidence="1">
    <location>
        <begin position="52"/>
        <end position="131"/>
    </location>
</feature>
<protein>
    <submittedName>
        <fullName evidence="3">Uncharacterized protein</fullName>
    </submittedName>
</protein>
<reference evidence="4" key="1">
    <citation type="journal article" date="2020" name="Genome Biol.">
        <title>Gamete binning: chromosome-level and haplotype-resolved genome assembly enabled by high-throughput single-cell sequencing of gamete genomes.</title>
        <authorList>
            <person name="Campoy J.A."/>
            <person name="Sun H."/>
            <person name="Goel M."/>
            <person name="Jiao W.-B."/>
            <person name="Folz-Donahue K."/>
            <person name="Wang N."/>
            <person name="Rubio M."/>
            <person name="Liu C."/>
            <person name="Kukat C."/>
            <person name="Ruiz D."/>
            <person name="Huettel B."/>
            <person name="Schneeberger K."/>
        </authorList>
    </citation>
    <scope>NUCLEOTIDE SEQUENCE [LARGE SCALE GENOMIC DNA]</scope>
    <source>
        <strain evidence="4">cv. Rojo Pasion</strain>
    </source>
</reference>
<dbReference type="Proteomes" id="UP000507245">
    <property type="component" value="Unassembled WGS sequence"/>
</dbReference>
<keyword evidence="2" id="KW-0732">Signal</keyword>
<feature type="compositionally biased region" description="Basic residues" evidence="1">
    <location>
        <begin position="78"/>
        <end position="90"/>
    </location>
</feature>
<evidence type="ECO:0000256" key="1">
    <source>
        <dbReference type="SAM" id="MobiDB-lite"/>
    </source>
</evidence>
<feature type="compositionally biased region" description="Low complexity" evidence="1">
    <location>
        <begin position="53"/>
        <end position="71"/>
    </location>
</feature>
<feature type="chain" id="PRO_5026731086" evidence="2">
    <location>
        <begin position="24"/>
        <end position="131"/>
    </location>
</feature>
<evidence type="ECO:0000313" key="3">
    <source>
        <dbReference type="EMBL" id="CAB4320083.1"/>
    </source>
</evidence>
<organism evidence="3 4">
    <name type="scientific">Prunus armeniaca</name>
    <name type="common">Apricot</name>
    <name type="synonym">Armeniaca vulgaris</name>
    <dbReference type="NCBI Taxonomy" id="36596"/>
    <lineage>
        <taxon>Eukaryota</taxon>
        <taxon>Viridiplantae</taxon>
        <taxon>Streptophyta</taxon>
        <taxon>Embryophyta</taxon>
        <taxon>Tracheophyta</taxon>
        <taxon>Spermatophyta</taxon>
        <taxon>Magnoliopsida</taxon>
        <taxon>eudicotyledons</taxon>
        <taxon>Gunneridae</taxon>
        <taxon>Pentapetalae</taxon>
        <taxon>rosids</taxon>
        <taxon>fabids</taxon>
        <taxon>Rosales</taxon>
        <taxon>Rosaceae</taxon>
        <taxon>Amygdaloideae</taxon>
        <taxon>Amygdaleae</taxon>
        <taxon>Prunus</taxon>
    </lineage>
</organism>
<name>A0A6J5Y6N1_PRUAR</name>
<keyword evidence="4" id="KW-1185">Reference proteome</keyword>
<evidence type="ECO:0000313" key="4">
    <source>
        <dbReference type="Proteomes" id="UP000507245"/>
    </source>
</evidence>
<dbReference type="AlphaFoldDB" id="A0A6J5Y6N1"/>
<sequence length="131" mass="14137">MASIYHYATSLIIFLSLIGPNLSALVEQQPLVLKYHNGALLKGNITVNLIGTAASPRSKRPSSSTSSSPSAPGGPRPAPRRPGGKRRRSTRAAPRTSWSEGKSSTRPTLWESPSATNTWWPSRAKSTRSKQ</sequence>
<dbReference type="EMBL" id="CAEKKB010000008">
    <property type="protein sequence ID" value="CAB4320083.1"/>
    <property type="molecule type" value="Genomic_DNA"/>
</dbReference>
<feature type="signal peptide" evidence="2">
    <location>
        <begin position="1"/>
        <end position="23"/>
    </location>
</feature>
<feature type="compositionally biased region" description="Polar residues" evidence="1">
    <location>
        <begin position="98"/>
        <end position="120"/>
    </location>
</feature>
<proteinExistence type="predicted"/>
<accession>A0A6J5Y6N1</accession>